<dbReference type="SUPFAM" id="SSF82829">
    <property type="entry name" value="MesJ substrate recognition domain-like"/>
    <property type="match status" value="1"/>
</dbReference>
<keyword evidence="11" id="KW-1185">Reference proteome</keyword>
<evidence type="ECO:0000256" key="6">
    <source>
        <dbReference type="ARBA" id="ARBA00048539"/>
    </source>
</evidence>
<dbReference type="Gene3D" id="3.40.50.620">
    <property type="entry name" value="HUPs"/>
    <property type="match status" value="1"/>
</dbReference>
<dbReference type="Pfam" id="PF09179">
    <property type="entry name" value="TilS"/>
    <property type="match status" value="1"/>
</dbReference>
<dbReference type="NCBIfam" id="TIGR02432">
    <property type="entry name" value="lysidine_TilS_N"/>
    <property type="match status" value="1"/>
</dbReference>
<protein>
    <recommendedName>
        <fullName evidence="7">tRNA(Ile)-lysidine synthase</fullName>
        <ecNumber evidence="7">6.3.4.19</ecNumber>
    </recommendedName>
    <alternativeName>
        <fullName evidence="7">tRNA(Ile)-2-lysyl-cytidine synthase</fullName>
    </alternativeName>
    <alternativeName>
        <fullName evidence="7">tRNA(Ile)-lysidine synthetase</fullName>
    </alternativeName>
</protein>
<evidence type="ECO:0000256" key="7">
    <source>
        <dbReference type="HAMAP-Rule" id="MF_01161"/>
    </source>
</evidence>
<dbReference type="EMBL" id="VFMO01000001">
    <property type="protein sequence ID" value="TQJ13384.1"/>
    <property type="molecule type" value="Genomic_DNA"/>
</dbReference>
<evidence type="ECO:0000256" key="4">
    <source>
        <dbReference type="ARBA" id="ARBA00022741"/>
    </source>
</evidence>
<dbReference type="HAMAP" id="MF_01161">
    <property type="entry name" value="tRNA_Ile_lys_synt"/>
    <property type="match status" value="1"/>
</dbReference>
<proteinExistence type="inferred from homology"/>
<comment type="subcellular location">
    <subcellularLocation>
        <location evidence="7">Cytoplasm</location>
    </subcellularLocation>
</comment>
<evidence type="ECO:0000313" key="11">
    <source>
        <dbReference type="Proteomes" id="UP000320806"/>
    </source>
</evidence>
<dbReference type="GO" id="GO:0006400">
    <property type="term" value="P:tRNA modification"/>
    <property type="evidence" value="ECO:0007669"/>
    <property type="project" value="UniProtKB-UniRule"/>
</dbReference>
<dbReference type="InterPro" id="IPR014729">
    <property type="entry name" value="Rossmann-like_a/b/a_fold"/>
</dbReference>
<evidence type="ECO:0000259" key="9">
    <source>
        <dbReference type="Pfam" id="PF09179"/>
    </source>
</evidence>
<dbReference type="GO" id="GO:0005737">
    <property type="term" value="C:cytoplasm"/>
    <property type="evidence" value="ECO:0007669"/>
    <property type="project" value="UniProtKB-SubCell"/>
</dbReference>
<dbReference type="InterPro" id="IPR012094">
    <property type="entry name" value="tRNA_Ile_lys_synt"/>
</dbReference>
<comment type="similarity">
    <text evidence="7">Belongs to the tRNA(Ile)-lysidine synthase family.</text>
</comment>
<evidence type="ECO:0000259" key="8">
    <source>
        <dbReference type="Pfam" id="PF01171"/>
    </source>
</evidence>
<evidence type="ECO:0000313" key="10">
    <source>
        <dbReference type="EMBL" id="TQJ13384.1"/>
    </source>
</evidence>
<reference evidence="10 11" key="1">
    <citation type="submission" date="2019-06" db="EMBL/GenBank/DDBJ databases">
        <title>Sequencing the genomes of 1000 actinobacteria strains.</title>
        <authorList>
            <person name="Klenk H.-P."/>
        </authorList>
    </citation>
    <scope>NUCLEOTIDE SEQUENCE [LARGE SCALE GENOMIC DNA]</scope>
    <source>
        <strain evidence="10 11">DSM 19828</strain>
    </source>
</reference>
<feature type="domain" description="tRNA(Ile)-lysidine synthase substrate-binding" evidence="9">
    <location>
        <begin position="250"/>
        <end position="313"/>
    </location>
</feature>
<comment type="caution">
    <text evidence="10">The sequence shown here is derived from an EMBL/GenBank/DDBJ whole genome shotgun (WGS) entry which is preliminary data.</text>
</comment>
<organism evidence="10 11">
    <name type="scientific">Yimella lutea</name>
    <dbReference type="NCBI Taxonomy" id="587872"/>
    <lineage>
        <taxon>Bacteria</taxon>
        <taxon>Bacillati</taxon>
        <taxon>Actinomycetota</taxon>
        <taxon>Actinomycetes</taxon>
        <taxon>Micrococcales</taxon>
        <taxon>Dermacoccaceae</taxon>
        <taxon>Yimella</taxon>
    </lineage>
</organism>
<feature type="binding site" evidence="7">
    <location>
        <begin position="32"/>
        <end position="37"/>
    </location>
    <ligand>
        <name>ATP</name>
        <dbReference type="ChEBI" id="CHEBI:30616"/>
    </ligand>
</feature>
<keyword evidence="5 7" id="KW-0067">ATP-binding</keyword>
<keyword evidence="4 7" id="KW-0547">Nucleotide-binding</keyword>
<dbReference type="InterPro" id="IPR012795">
    <property type="entry name" value="tRNA_Ile_lys_synt_N"/>
</dbReference>
<dbReference type="GO" id="GO:0005524">
    <property type="term" value="F:ATP binding"/>
    <property type="evidence" value="ECO:0007669"/>
    <property type="project" value="UniProtKB-UniRule"/>
</dbReference>
<dbReference type="AlphaFoldDB" id="A0A542EDJ5"/>
<comment type="domain">
    <text evidence="7">The N-terminal region contains the highly conserved SGGXDS motif, predicted to be a P-loop motif involved in ATP binding.</text>
</comment>
<dbReference type="InterPro" id="IPR011063">
    <property type="entry name" value="TilS/TtcA_N"/>
</dbReference>
<comment type="catalytic activity">
    <reaction evidence="6 7">
        <text>cytidine(34) in tRNA(Ile2) + L-lysine + ATP = lysidine(34) in tRNA(Ile2) + AMP + diphosphate + H(+)</text>
        <dbReference type="Rhea" id="RHEA:43744"/>
        <dbReference type="Rhea" id="RHEA-COMP:10625"/>
        <dbReference type="Rhea" id="RHEA-COMP:10670"/>
        <dbReference type="ChEBI" id="CHEBI:15378"/>
        <dbReference type="ChEBI" id="CHEBI:30616"/>
        <dbReference type="ChEBI" id="CHEBI:32551"/>
        <dbReference type="ChEBI" id="CHEBI:33019"/>
        <dbReference type="ChEBI" id="CHEBI:82748"/>
        <dbReference type="ChEBI" id="CHEBI:83665"/>
        <dbReference type="ChEBI" id="CHEBI:456215"/>
        <dbReference type="EC" id="6.3.4.19"/>
    </reaction>
</comment>
<sequence length="324" mass="34011">MPGPDPAVAAIRLAVRTALRDNGLRRVIVGCSGGADSTALAAAVAFEAPKLDAEALAMVVDHGLQDGSAQIAQDAAERVRRLGLSAQVVAVEVADSKDGPEAAARAARYAALREAAGRTEADAILLGHTQDDQAESVLLGLVRGSGLRSIAAMAPAGHGLVRPLLRISRQQTRQACAAEGLVFWDDPHNDDPRFSRVRVRRALAHLEGDLGPGLIKGLARTADLARQDADHLDAETAALQDRLGGAPWPVEELTGVPIAIRTRWWRGALAAQGAVIADLSSTHVASLETLLTGWRGQGPVDVPGRLRVRRGTGQIHVEPSGQVE</sequence>
<name>A0A542EDJ5_9MICO</name>
<evidence type="ECO:0000256" key="3">
    <source>
        <dbReference type="ARBA" id="ARBA00022694"/>
    </source>
</evidence>
<keyword evidence="2 7" id="KW-0436">Ligase</keyword>
<dbReference type="Proteomes" id="UP000320806">
    <property type="component" value="Unassembled WGS sequence"/>
</dbReference>
<dbReference type="CDD" id="cd01992">
    <property type="entry name" value="TilS_N"/>
    <property type="match status" value="1"/>
</dbReference>
<dbReference type="SUPFAM" id="SSF52402">
    <property type="entry name" value="Adenine nucleotide alpha hydrolases-like"/>
    <property type="match status" value="1"/>
</dbReference>
<dbReference type="Pfam" id="PF01171">
    <property type="entry name" value="ATP_bind_3"/>
    <property type="match status" value="1"/>
</dbReference>
<evidence type="ECO:0000256" key="1">
    <source>
        <dbReference type="ARBA" id="ARBA00022490"/>
    </source>
</evidence>
<dbReference type="EC" id="6.3.4.19" evidence="7"/>
<dbReference type="RefSeq" id="WP_141927529.1">
    <property type="nucleotide sequence ID" value="NZ_BAABCI010000015.1"/>
</dbReference>
<feature type="domain" description="tRNA(Ile)-lysidine/2-thiocytidine synthase N-terminal" evidence="8">
    <location>
        <begin position="27"/>
        <end position="201"/>
    </location>
</feature>
<dbReference type="PANTHER" id="PTHR43033:SF1">
    <property type="entry name" value="TRNA(ILE)-LYSIDINE SYNTHASE-RELATED"/>
    <property type="match status" value="1"/>
</dbReference>
<dbReference type="InterPro" id="IPR015262">
    <property type="entry name" value="tRNA_Ile_lys_synt_subst-bd"/>
</dbReference>
<gene>
    <name evidence="7" type="primary">tilS</name>
    <name evidence="10" type="ORF">FB459_0801</name>
</gene>
<keyword evidence="1 7" id="KW-0963">Cytoplasm</keyword>
<dbReference type="GO" id="GO:0032267">
    <property type="term" value="F:tRNA(Ile)-lysidine synthase activity"/>
    <property type="evidence" value="ECO:0007669"/>
    <property type="project" value="UniProtKB-EC"/>
</dbReference>
<accession>A0A542EDJ5</accession>
<comment type="function">
    <text evidence="7">Ligates lysine onto the cytidine present at position 34 of the AUA codon-specific tRNA(Ile) that contains the anticodon CAU, in an ATP-dependent manner. Cytidine is converted to lysidine, thus changing the amino acid specificity of the tRNA from methionine to isoleucine.</text>
</comment>
<dbReference type="PANTHER" id="PTHR43033">
    <property type="entry name" value="TRNA(ILE)-LYSIDINE SYNTHASE-RELATED"/>
    <property type="match status" value="1"/>
</dbReference>
<keyword evidence="3 7" id="KW-0819">tRNA processing</keyword>
<evidence type="ECO:0000256" key="5">
    <source>
        <dbReference type="ARBA" id="ARBA00022840"/>
    </source>
</evidence>
<dbReference type="OrthoDB" id="5244702at2"/>
<evidence type="ECO:0000256" key="2">
    <source>
        <dbReference type="ARBA" id="ARBA00022598"/>
    </source>
</evidence>